<gene>
    <name evidence="1" type="ORF">LOK49_LG07G00015</name>
</gene>
<protein>
    <submittedName>
        <fullName evidence="1">Uncharacterized protein</fullName>
    </submittedName>
</protein>
<keyword evidence="2" id="KW-1185">Reference proteome</keyword>
<name>A0ACC0H3L9_9ERIC</name>
<dbReference type="EMBL" id="CM045764">
    <property type="protein sequence ID" value="KAI8006726.1"/>
    <property type="molecule type" value="Genomic_DNA"/>
</dbReference>
<evidence type="ECO:0000313" key="2">
    <source>
        <dbReference type="Proteomes" id="UP001060215"/>
    </source>
</evidence>
<dbReference type="Proteomes" id="UP001060215">
    <property type="component" value="Chromosome 7"/>
</dbReference>
<sequence>MWMLNVIWDDGGSVVVTVIPIETVKNVLVLKEGALAVVLVVVSILELEVLHERPVMVSVDLGELLVAALKDLRASEERGPRQG</sequence>
<reference evidence="1 2" key="1">
    <citation type="journal article" date="2022" name="Plant J.">
        <title>Chromosome-level genome of Camellia lanceoleosa provides a valuable resource for understanding genome evolution and self-incompatibility.</title>
        <authorList>
            <person name="Gong W."/>
            <person name="Xiao S."/>
            <person name="Wang L."/>
            <person name="Liao Z."/>
            <person name="Chang Y."/>
            <person name="Mo W."/>
            <person name="Hu G."/>
            <person name="Li W."/>
            <person name="Zhao G."/>
            <person name="Zhu H."/>
            <person name="Hu X."/>
            <person name="Ji K."/>
            <person name="Xiang X."/>
            <person name="Song Q."/>
            <person name="Yuan D."/>
            <person name="Jin S."/>
            <person name="Zhang L."/>
        </authorList>
    </citation>
    <scope>NUCLEOTIDE SEQUENCE [LARGE SCALE GENOMIC DNA]</scope>
    <source>
        <strain evidence="1">SQ_2022a</strain>
    </source>
</reference>
<organism evidence="1 2">
    <name type="scientific">Camellia lanceoleosa</name>
    <dbReference type="NCBI Taxonomy" id="1840588"/>
    <lineage>
        <taxon>Eukaryota</taxon>
        <taxon>Viridiplantae</taxon>
        <taxon>Streptophyta</taxon>
        <taxon>Embryophyta</taxon>
        <taxon>Tracheophyta</taxon>
        <taxon>Spermatophyta</taxon>
        <taxon>Magnoliopsida</taxon>
        <taxon>eudicotyledons</taxon>
        <taxon>Gunneridae</taxon>
        <taxon>Pentapetalae</taxon>
        <taxon>asterids</taxon>
        <taxon>Ericales</taxon>
        <taxon>Theaceae</taxon>
        <taxon>Camellia</taxon>
    </lineage>
</organism>
<comment type="caution">
    <text evidence="1">The sequence shown here is derived from an EMBL/GenBank/DDBJ whole genome shotgun (WGS) entry which is preliminary data.</text>
</comment>
<accession>A0ACC0H3L9</accession>
<proteinExistence type="predicted"/>
<evidence type="ECO:0000313" key="1">
    <source>
        <dbReference type="EMBL" id="KAI8006726.1"/>
    </source>
</evidence>